<comment type="caution">
    <text evidence="2">The sequence shown here is derived from an EMBL/GenBank/DDBJ whole genome shotgun (WGS) entry which is preliminary data.</text>
</comment>
<evidence type="ECO:0000313" key="3">
    <source>
        <dbReference type="Proteomes" id="UP000324800"/>
    </source>
</evidence>
<name>A0A5J4TIW0_9EUKA</name>
<accession>A0A5J4TIW0</accession>
<feature type="region of interest" description="Disordered" evidence="1">
    <location>
        <begin position="1"/>
        <end position="24"/>
    </location>
</feature>
<dbReference type="Proteomes" id="UP000324800">
    <property type="component" value="Unassembled WGS sequence"/>
</dbReference>
<feature type="compositionally biased region" description="Basic and acidic residues" evidence="1">
    <location>
        <begin position="15"/>
        <end position="24"/>
    </location>
</feature>
<organism evidence="2 3">
    <name type="scientific">Streblomastix strix</name>
    <dbReference type="NCBI Taxonomy" id="222440"/>
    <lineage>
        <taxon>Eukaryota</taxon>
        <taxon>Metamonada</taxon>
        <taxon>Preaxostyla</taxon>
        <taxon>Oxymonadida</taxon>
        <taxon>Streblomastigidae</taxon>
        <taxon>Streblomastix</taxon>
    </lineage>
</organism>
<protein>
    <submittedName>
        <fullName evidence="2">Uncharacterized protein</fullName>
    </submittedName>
</protein>
<reference evidence="2 3" key="1">
    <citation type="submission" date="2019-03" db="EMBL/GenBank/DDBJ databases">
        <title>Single cell metagenomics reveals metabolic interactions within the superorganism composed of flagellate Streblomastix strix and complex community of Bacteroidetes bacteria on its surface.</title>
        <authorList>
            <person name="Treitli S.C."/>
            <person name="Kolisko M."/>
            <person name="Husnik F."/>
            <person name="Keeling P."/>
            <person name="Hampl V."/>
        </authorList>
    </citation>
    <scope>NUCLEOTIDE SEQUENCE [LARGE SCALE GENOMIC DNA]</scope>
    <source>
        <strain evidence="2">ST1C</strain>
    </source>
</reference>
<evidence type="ECO:0000256" key="1">
    <source>
        <dbReference type="SAM" id="MobiDB-lite"/>
    </source>
</evidence>
<evidence type="ECO:0000313" key="2">
    <source>
        <dbReference type="EMBL" id="KAA6358089.1"/>
    </source>
</evidence>
<dbReference type="AlphaFoldDB" id="A0A5J4TIW0"/>
<sequence length="102" mass="12541">MELDEDDNLHHHHDHDHDYKYSRRHDNGLKVKKDYFDPGRCRERRRVISNERSRNRQNSGDLAKGLYREVNIQQFREFRIQRKKREQALGSIQTLKEMSIYM</sequence>
<gene>
    <name evidence="2" type="ORF">EZS28_046385</name>
</gene>
<dbReference type="EMBL" id="SNRW01030390">
    <property type="protein sequence ID" value="KAA6358089.1"/>
    <property type="molecule type" value="Genomic_DNA"/>
</dbReference>
<proteinExistence type="predicted"/>